<dbReference type="AlphaFoldDB" id="A0AAD9IQU8"/>
<dbReference type="EMBL" id="JAODUP010002299">
    <property type="protein sequence ID" value="KAK2138857.1"/>
    <property type="molecule type" value="Genomic_DNA"/>
</dbReference>
<sequence>SKYKSIALLVESITAPLPGESSSVFTATNDTIGNGVSDGIFCIKKQLKTQADQVAALTFQVKDRLLMCNIRRTNVVDMKYTKVEIITDMTLITTTMLYSTVSNVNKYTNVPLVQLMIIISPYVEDQDIFLSYARPVYKINNEASRLYQKRVNENNINLIKMV</sequence>
<evidence type="ECO:0000313" key="1">
    <source>
        <dbReference type="EMBL" id="KAK2138857.1"/>
    </source>
</evidence>
<organism evidence="1 2">
    <name type="scientific">Paralvinella palmiformis</name>
    <dbReference type="NCBI Taxonomy" id="53620"/>
    <lineage>
        <taxon>Eukaryota</taxon>
        <taxon>Metazoa</taxon>
        <taxon>Spiralia</taxon>
        <taxon>Lophotrochozoa</taxon>
        <taxon>Annelida</taxon>
        <taxon>Polychaeta</taxon>
        <taxon>Sedentaria</taxon>
        <taxon>Canalipalpata</taxon>
        <taxon>Terebellida</taxon>
        <taxon>Terebelliformia</taxon>
        <taxon>Alvinellidae</taxon>
        <taxon>Paralvinella</taxon>
    </lineage>
</organism>
<accession>A0AAD9IQU8</accession>
<comment type="caution">
    <text evidence="1">The sequence shown here is derived from an EMBL/GenBank/DDBJ whole genome shotgun (WGS) entry which is preliminary data.</text>
</comment>
<gene>
    <name evidence="1" type="ORF">LSH36_2307g00000</name>
</gene>
<keyword evidence="2" id="KW-1185">Reference proteome</keyword>
<reference evidence="1" key="1">
    <citation type="journal article" date="2023" name="Mol. Biol. Evol.">
        <title>Third-Generation Sequencing Reveals the Adaptive Role of the Epigenome in Three Deep-Sea Polychaetes.</title>
        <authorList>
            <person name="Perez M."/>
            <person name="Aroh O."/>
            <person name="Sun Y."/>
            <person name="Lan Y."/>
            <person name="Juniper S.K."/>
            <person name="Young C.R."/>
            <person name="Angers B."/>
            <person name="Qian P.Y."/>
        </authorList>
    </citation>
    <scope>NUCLEOTIDE SEQUENCE</scope>
    <source>
        <strain evidence="1">P08H-3</strain>
    </source>
</reference>
<name>A0AAD9IQU8_9ANNE</name>
<proteinExistence type="predicted"/>
<feature type="non-terminal residue" evidence="1">
    <location>
        <position position="1"/>
    </location>
</feature>
<protein>
    <submittedName>
        <fullName evidence="1">Uncharacterized protein</fullName>
    </submittedName>
</protein>
<evidence type="ECO:0000313" key="2">
    <source>
        <dbReference type="Proteomes" id="UP001208570"/>
    </source>
</evidence>
<dbReference type="Proteomes" id="UP001208570">
    <property type="component" value="Unassembled WGS sequence"/>
</dbReference>